<proteinExistence type="predicted"/>
<feature type="transmembrane region" description="Helical" evidence="11">
    <location>
        <begin position="269"/>
        <end position="290"/>
    </location>
</feature>
<protein>
    <submittedName>
        <fullName evidence="12">GP46-like surface antigen, putative</fullName>
    </submittedName>
</protein>
<evidence type="ECO:0000256" key="10">
    <source>
        <dbReference type="SAM" id="MobiDB-lite"/>
    </source>
</evidence>
<dbReference type="GO" id="GO:0016020">
    <property type="term" value="C:membrane"/>
    <property type="evidence" value="ECO:0007669"/>
    <property type="project" value="UniProtKB-SubCell"/>
</dbReference>
<keyword evidence="3 11" id="KW-0812">Transmembrane</keyword>
<keyword evidence="5" id="KW-0677">Repeat</keyword>
<dbReference type="Proteomes" id="UP000051952">
    <property type="component" value="Unassembled WGS sequence"/>
</dbReference>
<keyword evidence="6 11" id="KW-1133">Transmembrane helix</keyword>
<evidence type="ECO:0000256" key="8">
    <source>
        <dbReference type="ARBA" id="ARBA00023170"/>
    </source>
</evidence>
<dbReference type="VEuPathDB" id="TriTrypDB:BSAL_15955"/>
<organism evidence="12 13">
    <name type="scientific">Bodo saltans</name>
    <name type="common">Flagellated protozoan</name>
    <dbReference type="NCBI Taxonomy" id="75058"/>
    <lineage>
        <taxon>Eukaryota</taxon>
        <taxon>Discoba</taxon>
        <taxon>Euglenozoa</taxon>
        <taxon>Kinetoplastea</taxon>
        <taxon>Metakinetoplastina</taxon>
        <taxon>Eubodonida</taxon>
        <taxon>Bodonidae</taxon>
        <taxon>Bodo</taxon>
    </lineage>
</organism>
<evidence type="ECO:0000256" key="4">
    <source>
        <dbReference type="ARBA" id="ARBA00022729"/>
    </source>
</evidence>
<evidence type="ECO:0000256" key="11">
    <source>
        <dbReference type="SAM" id="Phobius"/>
    </source>
</evidence>
<dbReference type="OrthoDB" id="676979at2759"/>
<dbReference type="AlphaFoldDB" id="A0A0S4JE28"/>
<evidence type="ECO:0000256" key="9">
    <source>
        <dbReference type="ARBA" id="ARBA00023180"/>
    </source>
</evidence>
<keyword evidence="13" id="KW-1185">Reference proteome</keyword>
<comment type="subcellular location">
    <subcellularLocation>
        <location evidence="1">Membrane</location>
        <topology evidence="1">Single-pass membrane protein</topology>
    </subcellularLocation>
</comment>
<dbReference type="InterPro" id="IPR032675">
    <property type="entry name" value="LRR_dom_sf"/>
</dbReference>
<feature type="region of interest" description="Disordered" evidence="10">
    <location>
        <begin position="142"/>
        <end position="162"/>
    </location>
</feature>
<evidence type="ECO:0000256" key="6">
    <source>
        <dbReference type="ARBA" id="ARBA00022989"/>
    </source>
</evidence>
<evidence type="ECO:0000256" key="7">
    <source>
        <dbReference type="ARBA" id="ARBA00023136"/>
    </source>
</evidence>
<dbReference type="Gene3D" id="3.80.10.10">
    <property type="entry name" value="Ribonuclease Inhibitor"/>
    <property type="match status" value="1"/>
</dbReference>
<gene>
    <name evidence="12" type="ORF">BSAL_15955</name>
</gene>
<feature type="transmembrane region" description="Helical" evidence="11">
    <location>
        <begin position="211"/>
        <end position="237"/>
    </location>
</feature>
<evidence type="ECO:0000256" key="3">
    <source>
        <dbReference type="ARBA" id="ARBA00022692"/>
    </source>
</evidence>
<reference evidence="13" key="1">
    <citation type="submission" date="2015-09" db="EMBL/GenBank/DDBJ databases">
        <authorList>
            <consortium name="Pathogen Informatics"/>
        </authorList>
    </citation>
    <scope>NUCLEOTIDE SEQUENCE [LARGE SCALE GENOMIC DNA]</scope>
    <source>
        <strain evidence="13">Lake Konstanz</strain>
    </source>
</reference>
<evidence type="ECO:0000313" key="13">
    <source>
        <dbReference type="Proteomes" id="UP000051952"/>
    </source>
</evidence>
<name>A0A0S4JE28_BODSA</name>
<evidence type="ECO:0000256" key="1">
    <source>
        <dbReference type="ARBA" id="ARBA00004167"/>
    </source>
</evidence>
<evidence type="ECO:0000313" key="12">
    <source>
        <dbReference type="EMBL" id="CUG88547.1"/>
    </source>
</evidence>
<dbReference type="SUPFAM" id="SSF52058">
    <property type="entry name" value="L domain-like"/>
    <property type="match status" value="1"/>
</dbReference>
<feature type="transmembrane region" description="Helical" evidence="11">
    <location>
        <begin position="504"/>
        <end position="525"/>
    </location>
</feature>
<keyword evidence="8" id="KW-0675">Receptor</keyword>
<feature type="region of interest" description="Disordered" evidence="10">
    <location>
        <begin position="573"/>
        <end position="600"/>
    </location>
</feature>
<feature type="transmembrane region" description="Helical" evidence="11">
    <location>
        <begin position="442"/>
        <end position="462"/>
    </location>
</feature>
<keyword evidence="2" id="KW-0433">Leucine-rich repeat</keyword>
<feature type="transmembrane region" description="Helical" evidence="11">
    <location>
        <begin position="171"/>
        <end position="191"/>
    </location>
</feature>
<keyword evidence="4" id="KW-0732">Signal</keyword>
<accession>A0A0S4JE28</accession>
<dbReference type="PANTHER" id="PTHR27000">
    <property type="entry name" value="LEUCINE-RICH REPEAT RECEPTOR-LIKE PROTEIN KINASE FAMILY PROTEIN-RELATED"/>
    <property type="match status" value="1"/>
</dbReference>
<feature type="transmembrane region" description="Helical" evidence="11">
    <location>
        <begin position="416"/>
        <end position="436"/>
    </location>
</feature>
<keyword evidence="9" id="KW-0325">Glycoprotein</keyword>
<sequence>MSTSNSTSNTTMYLYCNQLEGDLPDEFRSMSALKSLFLNENQNLTGPLPSSWGTSTNILRLASLNLQNTSINGSVPPTWSSVILPQGVIALCGTDVCGAGGLTGSYTICIDDVAACDPRNQSYFIAHSALYLPPACSRSSTPAPTATSLTPTPGPSATTTNQSKFNAQQSAVVAVTAPMGSSLLWLVQLLLPAAQFAGAAMRLVTCGGDDVQLLATAGGYLGAYCIACVGCCVLLGWRVRHSHNLLQQKPPAITLRTRMVESVEHLGRLWGVLSSVVAPLVEFGLSLVLLPGDDGSNVAGGGAALGGVAMCAGVVSLSWLLEQHFGAVWQRNSNGRRIASSRVVNVGIKEGEIVRGGKLHATLTPVGWSARCCEEYNHSRLGRWVDNDNLQRPHQPAFVECNGAVFEEYGNRRTWFVLWENGLAAILSVLSAVSRLSSSVCTAVQIVGAVLQICGLTVLVVARPHRKLKALLLAVAMEAFGFIGGLCLLVSATTSTDDDPWGDAASVALQIQLYAGVALLILDGLHTGRIQDALRRFVATVNPSSSFEADKFRQRQPFGVDLQRANIRLKRSSNVASPSLSSNINRSRSKNNKNNNPLGLRPDTTLTVLIEMICSRHTF</sequence>
<evidence type="ECO:0000256" key="2">
    <source>
        <dbReference type="ARBA" id="ARBA00022614"/>
    </source>
</evidence>
<feature type="transmembrane region" description="Helical" evidence="11">
    <location>
        <begin position="471"/>
        <end position="492"/>
    </location>
</feature>
<dbReference type="EMBL" id="CYKH01001650">
    <property type="protein sequence ID" value="CUG88547.1"/>
    <property type="molecule type" value="Genomic_DNA"/>
</dbReference>
<feature type="compositionally biased region" description="Low complexity" evidence="10">
    <location>
        <begin position="142"/>
        <end position="160"/>
    </location>
</feature>
<keyword evidence="7 11" id="KW-0472">Membrane</keyword>
<feature type="compositionally biased region" description="Low complexity" evidence="10">
    <location>
        <begin position="573"/>
        <end position="598"/>
    </location>
</feature>
<feature type="transmembrane region" description="Helical" evidence="11">
    <location>
        <begin position="302"/>
        <end position="321"/>
    </location>
</feature>
<evidence type="ECO:0000256" key="5">
    <source>
        <dbReference type="ARBA" id="ARBA00022737"/>
    </source>
</evidence>